<dbReference type="Proteomes" id="UP000009183">
    <property type="component" value="Chromosome 5"/>
</dbReference>
<dbReference type="AlphaFoldDB" id="D7SNH4"/>
<reference evidence="3" key="1">
    <citation type="journal article" date="2007" name="Nature">
        <title>The grapevine genome sequence suggests ancestral hexaploidization in major angiosperm phyla.</title>
        <authorList>
            <consortium name="The French-Italian Public Consortium for Grapevine Genome Characterization."/>
            <person name="Jaillon O."/>
            <person name="Aury J.-M."/>
            <person name="Noel B."/>
            <person name="Policriti A."/>
            <person name="Clepet C."/>
            <person name="Casagrande A."/>
            <person name="Choisne N."/>
            <person name="Aubourg S."/>
            <person name="Vitulo N."/>
            <person name="Jubin C."/>
            <person name="Vezzi A."/>
            <person name="Legeai F."/>
            <person name="Hugueney P."/>
            <person name="Dasilva C."/>
            <person name="Horner D."/>
            <person name="Mica E."/>
            <person name="Jublot D."/>
            <person name="Poulain J."/>
            <person name="Bruyere C."/>
            <person name="Billault A."/>
            <person name="Segurens B."/>
            <person name="Gouyvenoux M."/>
            <person name="Ugarte E."/>
            <person name="Cattonaro F."/>
            <person name="Anthouard V."/>
            <person name="Vico V."/>
            <person name="Del Fabbro C."/>
            <person name="Alaux M."/>
            <person name="Di Gaspero G."/>
            <person name="Dumas V."/>
            <person name="Felice N."/>
            <person name="Paillard S."/>
            <person name="Juman I."/>
            <person name="Moroldo M."/>
            <person name="Scalabrin S."/>
            <person name="Canaguier A."/>
            <person name="Le Clainche I."/>
            <person name="Malacrida G."/>
            <person name="Durand E."/>
            <person name="Pesole G."/>
            <person name="Laucou V."/>
            <person name="Chatelet P."/>
            <person name="Merdinoglu D."/>
            <person name="Delledonne M."/>
            <person name="Pezzotti M."/>
            <person name="Lecharny A."/>
            <person name="Scarpelli C."/>
            <person name="Artiguenave F."/>
            <person name="Pe M.E."/>
            <person name="Valle G."/>
            <person name="Morgante M."/>
            <person name="Caboche M."/>
            <person name="Adam-Blondon A.-F."/>
            <person name="Weissenbach J."/>
            <person name="Quetier F."/>
            <person name="Wincker P."/>
        </authorList>
    </citation>
    <scope>NUCLEOTIDE SEQUENCE [LARGE SCALE GENOMIC DNA]</scope>
    <source>
        <strain evidence="3">cv. Pinot noir / PN40024</strain>
    </source>
</reference>
<keyword evidence="3" id="KW-1185">Reference proteome</keyword>
<organism evidence="2 3">
    <name type="scientific">Vitis vinifera</name>
    <name type="common">Grape</name>
    <dbReference type="NCBI Taxonomy" id="29760"/>
    <lineage>
        <taxon>Eukaryota</taxon>
        <taxon>Viridiplantae</taxon>
        <taxon>Streptophyta</taxon>
        <taxon>Embryophyta</taxon>
        <taxon>Tracheophyta</taxon>
        <taxon>Spermatophyta</taxon>
        <taxon>Magnoliopsida</taxon>
        <taxon>eudicotyledons</taxon>
        <taxon>Gunneridae</taxon>
        <taxon>Pentapetalae</taxon>
        <taxon>rosids</taxon>
        <taxon>Vitales</taxon>
        <taxon>Vitaceae</taxon>
        <taxon>Viteae</taxon>
        <taxon>Vitis</taxon>
    </lineage>
</organism>
<protein>
    <submittedName>
        <fullName evidence="2">Uncharacterized protein</fullName>
    </submittedName>
</protein>
<dbReference type="EMBL" id="FN594958">
    <property type="protein sequence ID" value="CBI17203.3"/>
    <property type="molecule type" value="Genomic_DNA"/>
</dbReference>
<dbReference type="PaxDb" id="29760-VIT_05s0029g01510.t01"/>
<evidence type="ECO:0000313" key="2">
    <source>
        <dbReference type="EMBL" id="CBI17203.3"/>
    </source>
</evidence>
<keyword evidence="1" id="KW-0472">Membrane</keyword>
<evidence type="ECO:0000256" key="1">
    <source>
        <dbReference type="SAM" id="Phobius"/>
    </source>
</evidence>
<accession>D7SNH4</accession>
<dbReference type="InParanoid" id="D7SNH4"/>
<evidence type="ECO:0000313" key="3">
    <source>
        <dbReference type="Proteomes" id="UP000009183"/>
    </source>
</evidence>
<keyword evidence="1" id="KW-1133">Transmembrane helix</keyword>
<proteinExistence type="predicted"/>
<gene>
    <name evidence="2" type="ordered locus">VIT_05s0029g01510</name>
</gene>
<feature type="transmembrane region" description="Helical" evidence="1">
    <location>
        <begin position="48"/>
        <end position="66"/>
    </location>
</feature>
<name>D7SNH4_VITVI</name>
<sequence length="68" mass="7892">MAQALLRRESRGWLHYALLASIQGLKPPEHFLPWSHFALMWHCPGKRFLLSSFYSSSFSLLLLLLFSS</sequence>
<keyword evidence="1" id="KW-0812">Transmembrane</keyword>
<dbReference type="HOGENOM" id="CLU_2799216_0_0_1"/>